<dbReference type="InterPro" id="IPR005546">
    <property type="entry name" value="Autotransporte_beta"/>
</dbReference>
<sequence length="277" mass="31888">MKTLLVATICFMFIGVTSNFAEPVQEHTWELGTEISNRKYEEPGLMEQEGIMYGLLGSYTYRNGVMLRAEGLYSFGQVDYKNSGTMDNIDDYVLEFRGLAGYDHPLSETSTLTPYIGIGYRYLFDEFGNRLTSTNALGYDRESQYIYSPIGVEITAPLENSWSVRTILEYDIFWWGQQKSYMSQARVWSAVPGWYTHNDVENDQDKGYGIRGSIEFQKKGEKLDFAIEPFIRYWNIKDSETVTDTVLSENGLWLVTDSFTEPKNETTEFGIKFTAKF</sequence>
<name>A0A0F9RRU2_9ZZZZ</name>
<comment type="caution">
    <text evidence="2">The sequence shown here is derived from an EMBL/GenBank/DDBJ whole genome shotgun (WGS) entry which is preliminary data.</text>
</comment>
<dbReference type="Gene3D" id="2.40.128.100">
    <property type="entry name" value="OPCA outer membrane adhesin/invasin"/>
    <property type="match status" value="1"/>
</dbReference>
<feature type="domain" description="Autotransporter" evidence="1">
    <location>
        <begin position="48"/>
        <end position="206"/>
    </location>
</feature>
<dbReference type="InterPro" id="IPR020080">
    <property type="entry name" value="OM_adhesin/peptidase_omptin"/>
</dbReference>
<organism evidence="2">
    <name type="scientific">marine sediment metagenome</name>
    <dbReference type="NCBI Taxonomy" id="412755"/>
    <lineage>
        <taxon>unclassified sequences</taxon>
        <taxon>metagenomes</taxon>
        <taxon>ecological metagenomes</taxon>
    </lineage>
</organism>
<evidence type="ECO:0000259" key="1">
    <source>
        <dbReference type="Pfam" id="PF03797"/>
    </source>
</evidence>
<dbReference type="EMBL" id="LAZR01000734">
    <property type="protein sequence ID" value="KKN59200.1"/>
    <property type="molecule type" value="Genomic_DNA"/>
</dbReference>
<reference evidence="2" key="1">
    <citation type="journal article" date="2015" name="Nature">
        <title>Complex archaea that bridge the gap between prokaryotes and eukaryotes.</title>
        <authorList>
            <person name="Spang A."/>
            <person name="Saw J.H."/>
            <person name="Jorgensen S.L."/>
            <person name="Zaremba-Niedzwiedzka K."/>
            <person name="Martijn J."/>
            <person name="Lind A.E."/>
            <person name="van Eijk R."/>
            <person name="Schleper C."/>
            <person name="Guy L."/>
            <person name="Ettema T.J."/>
        </authorList>
    </citation>
    <scope>NUCLEOTIDE SEQUENCE</scope>
</reference>
<proteinExistence type="predicted"/>
<accession>A0A0F9RRU2</accession>
<dbReference type="Pfam" id="PF03797">
    <property type="entry name" value="Autotransporter"/>
    <property type="match status" value="1"/>
</dbReference>
<dbReference type="SUPFAM" id="SSF69917">
    <property type="entry name" value="OMPT-like"/>
    <property type="match status" value="1"/>
</dbReference>
<evidence type="ECO:0000313" key="2">
    <source>
        <dbReference type="EMBL" id="KKN59200.1"/>
    </source>
</evidence>
<dbReference type="GO" id="GO:0004190">
    <property type="term" value="F:aspartic-type endopeptidase activity"/>
    <property type="evidence" value="ECO:0007669"/>
    <property type="project" value="InterPro"/>
</dbReference>
<protein>
    <recommendedName>
        <fullName evidence="1">Autotransporter domain-containing protein</fullName>
    </recommendedName>
</protein>
<dbReference type="AlphaFoldDB" id="A0A0F9RRU2"/>
<gene>
    <name evidence="2" type="ORF">LCGC14_0544270</name>
</gene>